<accession>A0A448XPT8</accession>
<reference evidence="1" key="1">
    <citation type="submission" date="2018-11" db="EMBL/GenBank/DDBJ databases">
        <authorList>
            <consortium name="Pathogen Informatics"/>
        </authorList>
    </citation>
    <scope>NUCLEOTIDE SEQUENCE</scope>
</reference>
<organism evidence="1 2">
    <name type="scientific">Protopolystoma xenopodis</name>
    <dbReference type="NCBI Taxonomy" id="117903"/>
    <lineage>
        <taxon>Eukaryota</taxon>
        <taxon>Metazoa</taxon>
        <taxon>Spiralia</taxon>
        <taxon>Lophotrochozoa</taxon>
        <taxon>Platyhelminthes</taxon>
        <taxon>Monogenea</taxon>
        <taxon>Polyopisthocotylea</taxon>
        <taxon>Polystomatidea</taxon>
        <taxon>Polystomatidae</taxon>
        <taxon>Protopolystoma</taxon>
    </lineage>
</organism>
<proteinExistence type="predicted"/>
<name>A0A448XPT8_9PLAT</name>
<dbReference type="EMBL" id="CAAALY010271401">
    <property type="protein sequence ID" value="VEL41864.1"/>
    <property type="molecule type" value="Genomic_DNA"/>
</dbReference>
<comment type="caution">
    <text evidence="1">The sequence shown here is derived from an EMBL/GenBank/DDBJ whole genome shotgun (WGS) entry which is preliminary data.</text>
</comment>
<dbReference type="AlphaFoldDB" id="A0A448XPT8"/>
<protein>
    <submittedName>
        <fullName evidence="1">Uncharacterized protein</fullName>
    </submittedName>
</protein>
<evidence type="ECO:0000313" key="2">
    <source>
        <dbReference type="Proteomes" id="UP000784294"/>
    </source>
</evidence>
<evidence type="ECO:0000313" key="1">
    <source>
        <dbReference type="EMBL" id="VEL41864.1"/>
    </source>
</evidence>
<gene>
    <name evidence="1" type="ORF">PXEA_LOCUS35304</name>
</gene>
<sequence>MAVPGAIYRPNEVSHSASDATDNDNTARGGELLAAIMKAKWSHFKLVITTLSKTLKSVLDGQSISEIYHIKGPVIPSLTDMAAAHNFEGRRTAKLNRSRSSDTNALTRSLRSNFSRETKGNCEVPKRY</sequence>
<dbReference type="Proteomes" id="UP000784294">
    <property type="component" value="Unassembled WGS sequence"/>
</dbReference>
<keyword evidence="2" id="KW-1185">Reference proteome</keyword>